<dbReference type="Proteomes" id="UP001139311">
    <property type="component" value="Unassembled WGS sequence"/>
</dbReference>
<evidence type="ECO:0000313" key="2">
    <source>
        <dbReference type="Proteomes" id="UP001139311"/>
    </source>
</evidence>
<protein>
    <recommendedName>
        <fullName evidence="3">Toxin-antitoxin system HicB family antitoxin</fullName>
    </recommendedName>
</protein>
<name>A0A9X1LDQ7_9PROT</name>
<comment type="caution">
    <text evidence="1">The sequence shown here is derived from an EMBL/GenBank/DDBJ whole genome shotgun (WGS) entry which is preliminary data.</text>
</comment>
<sequence length="66" mass="7394">MKQPIALRLEVDLLKEMRRCASEENRTLTNFIETVLKARIAAGPRSLACPSAGELEAGEGRRRRRG</sequence>
<dbReference type="InterPro" id="IPR010985">
    <property type="entry name" value="Ribbon_hlx_hlx"/>
</dbReference>
<keyword evidence="2" id="KW-1185">Reference proteome</keyword>
<dbReference type="RefSeq" id="WP_226615043.1">
    <property type="nucleotide sequence ID" value="NZ_JAJAQI010000138.1"/>
</dbReference>
<evidence type="ECO:0000313" key="1">
    <source>
        <dbReference type="EMBL" id="MCB4825580.1"/>
    </source>
</evidence>
<reference evidence="1" key="1">
    <citation type="submission" date="2021-10" db="EMBL/GenBank/DDBJ databases">
        <title>Roseicella aerolatum sp. nov., isolated from aerosols of e-waste dismantling site.</title>
        <authorList>
            <person name="Qin T."/>
        </authorList>
    </citation>
    <scope>NUCLEOTIDE SEQUENCE</scope>
    <source>
        <strain evidence="1">GB24</strain>
    </source>
</reference>
<gene>
    <name evidence="1" type="ORF">LHA35_28175</name>
</gene>
<proteinExistence type="predicted"/>
<dbReference type="EMBL" id="JAJAQI010000138">
    <property type="protein sequence ID" value="MCB4825580.1"/>
    <property type="molecule type" value="Genomic_DNA"/>
</dbReference>
<dbReference type="GO" id="GO:0006355">
    <property type="term" value="P:regulation of DNA-templated transcription"/>
    <property type="evidence" value="ECO:0007669"/>
    <property type="project" value="InterPro"/>
</dbReference>
<accession>A0A9X1LDQ7</accession>
<evidence type="ECO:0008006" key="3">
    <source>
        <dbReference type="Google" id="ProtNLM"/>
    </source>
</evidence>
<organism evidence="1 2">
    <name type="scientific">Roseicella aerolata</name>
    <dbReference type="NCBI Taxonomy" id="2883479"/>
    <lineage>
        <taxon>Bacteria</taxon>
        <taxon>Pseudomonadati</taxon>
        <taxon>Pseudomonadota</taxon>
        <taxon>Alphaproteobacteria</taxon>
        <taxon>Acetobacterales</taxon>
        <taxon>Roseomonadaceae</taxon>
        <taxon>Roseicella</taxon>
    </lineage>
</organism>
<dbReference type="AlphaFoldDB" id="A0A9X1LDQ7"/>
<dbReference type="SUPFAM" id="SSF47598">
    <property type="entry name" value="Ribbon-helix-helix"/>
    <property type="match status" value="1"/>
</dbReference>